<evidence type="ECO:0000313" key="4">
    <source>
        <dbReference type="EMBL" id="GFU00238.1"/>
    </source>
</evidence>
<feature type="compositionally biased region" description="Basic and acidic residues" evidence="1">
    <location>
        <begin position="144"/>
        <end position="154"/>
    </location>
</feature>
<organism evidence="4 5">
    <name type="scientific">Nephila pilipes</name>
    <name type="common">Giant wood spider</name>
    <name type="synonym">Nephila maculata</name>
    <dbReference type="NCBI Taxonomy" id="299642"/>
    <lineage>
        <taxon>Eukaryota</taxon>
        <taxon>Metazoa</taxon>
        <taxon>Ecdysozoa</taxon>
        <taxon>Arthropoda</taxon>
        <taxon>Chelicerata</taxon>
        <taxon>Arachnida</taxon>
        <taxon>Araneae</taxon>
        <taxon>Araneomorphae</taxon>
        <taxon>Entelegynae</taxon>
        <taxon>Araneoidea</taxon>
        <taxon>Nephilidae</taxon>
        <taxon>Nephila</taxon>
    </lineage>
</organism>
<evidence type="ECO:0000256" key="2">
    <source>
        <dbReference type="SAM" id="Phobius"/>
    </source>
</evidence>
<keyword evidence="5" id="KW-1185">Reference proteome</keyword>
<feature type="transmembrane region" description="Helical" evidence="2">
    <location>
        <begin position="287"/>
        <end position="306"/>
    </location>
</feature>
<accession>A0A8X6Q7N2</accession>
<feature type="compositionally biased region" description="Polar residues" evidence="1">
    <location>
        <begin position="155"/>
        <end position="164"/>
    </location>
</feature>
<dbReference type="Proteomes" id="UP000887013">
    <property type="component" value="Unassembled WGS sequence"/>
</dbReference>
<evidence type="ECO:0000256" key="1">
    <source>
        <dbReference type="SAM" id="MobiDB-lite"/>
    </source>
</evidence>
<feature type="region of interest" description="Disordered" evidence="1">
    <location>
        <begin position="128"/>
        <end position="197"/>
    </location>
</feature>
<protein>
    <submittedName>
        <fullName evidence="4">Uncharacterized protein</fullName>
    </submittedName>
</protein>
<gene>
    <name evidence="4" type="primary">AVEN_69782_1</name>
    <name evidence="4" type="ORF">NPIL_359821</name>
</gene>
<dbReference type="OrthoDB" id="6435426at2759"/>
<keyword evidence="2" id="KW-0472">Membrane</keyword>
<dbReference type="EMBL" id="BMAW01076163">
    <property type="protein sequence ID" value="GFU00238.1"/>
    <property type="molecule type" value="Genomic_DNA"/>
</dbReference>
<keyword evidence="2" id="KW-0812">Transmembrane</keyword>
<reference evidence="4" key="1">
    <citation type="submission" date="2020-08" db="EMBL/GenBank/DDBJ databases">
        <title>Multicomponent nature underlies the extraordinary mechanical properties of spider dragline silk.</title>
        <authorList>
            <person name="Kono N."/>
            <person name="Nakamura H."/>
            <person name="Mori M."/>
            <person name="Yoshida Y."/>
            <person name="Ohtoshi R."/>
            <person name="Malay A.D."/>
            <person name="Moran D.A.P."/>
            <person name="Tomita M."/>
            <person name="Numata K."/>
            <person name="Arakawa K."/>
        </authorList>
    </citation>
    <scope>NUCLEOTIDE SEQUENCE</scope>
</reference>
<evidence type="ECO:0000256" key="3">
    <source>
        <dbReference type="SAM" id="SignalP"/>
    </source>
</evidence>
<keyword evidence="3" id="KW-0732">Signal</keyword>
<evidence type="ECO:0000313" key="5">
    <source>
        <dbReference type="Proteomes" id="UP000887013"/>
    </source>
</evidence>
<feature type="compositionally biased region" description="Polar residues" evidence="1">
    <location>
        <begin position="128"/>
        <end position="143"/>
    </location>
</feature>
<feature type="compositionally biased region" description="Basic and acidic residues" evidence="1">
    <location>
        <begin position="166"/>
        <end position="195"/>
    </location>
</feature>
<proteinExistence type="predicted"/>
<feature type="signal peptide" evidence="3">
    <location>
        <begin position="1"/>
        <end position="16"/>
    </location>
</feature>
<feature type="chain" id="PRO_5036491444" evidence="3">
    <location>
        <begin position="17"/>
        <end position="419"/>
    </location>
</feature>
<name>A0A8X6Q7N2_NEPPI</name>
<comment type="caution">
    <text evidence="4">The sequence shown here is derived from an EMBL/GenBank/DDBJ whole genome shotgun (WGS) entry which is preliminary data.</text>
</comment>
<sequence length="419" mass="47044">MFRFFLCSMLVFSCLALDLFSIKGRRTGVSSKLKTGKYVPKDFPKSENITSNGTYRNETMDAETKENSTVPLAMNQTLNLNSTFGVNLNEIKNQNASSNGTTSMANSSIIQISAPFETEVVLSEVLKQRTTSNETVSVSNETLNRNETRVKQNDETLSQDTSPKVSGEKTIDFSNRDSTNEEPEKLSRKPRERSVRQLSPGQEFLLSVANLEDVKGSNLKKLPYLMNLLQMNRQISRRKSGNPEQFEWPLEMLDLMKATSGFDKADEDEDEKSTGFLAKFSADPMNFILPVIIPVSILVAAVLPLLSDQFTTGMYMPMVSTTATGDRRGRNFEDKNSTEFFVPLLESLVTLGAETFDDVTEERYDETKARFIKQAFEMVTSFVNEKWKALSNKFLKNNGSCKGKKNCTVSRTGNDDSLF</sequence>
<keyword evidence="2" id="KW-1133">Transmembrane helix</keyword>
<dbReference type="AlphaFoldDB" id="A0A8X6Q7N2"/>